<gene>
    <name evidence="1" type="ORF">FisN_14Lh271</name>
</gene>
<evidence type="ECO:0000313" key="1">
    <source>
        <dbReference type="EMBL" id="GAX10750.1"/>
    </source>
</evidence>
<organism evidence="1 2">
    <name type="scientific">Fistulifera solaris</name>
    <name type="common">Oleaginous diatom</name>
    <dbReference type="NCBI Taxonomy" id="1519565"/>
    <lineage>
        <taxon>Eukaryota</taxon>
        <taxon>Sar</taxon>
        <taxon>Stramenopiles</taxon>
        <taxon>Ochrophyta</taxon>
        <taxon>Bacillariophyta</taxon>
        <taxon>Bacillariophyceae</taxon>
        <taxon>Bacillariophycidae</taxon>
        <taxon>Naviculales</taxon>
        <taxon>Naviculaceae</taxon>
        <taxon>Fistulifera</taxon>
    </lineage>
</organism>
<proteinExistence type="predicted"/>
<keyword evidence="2" id="KW-1185">Reference proteome</keyword>
<dbReference type="OrthoDB" id="55099at2759"/>
<comment type="caution">
    <text evidence="1">The sequence shown here is derived from an EMBL/GenBank/DDBJ whole genome shotgun (WGS) entry which is preliminary data.</text>
</comment>
<protein>
    <submittedName>
        <fullName evidence="1">Uncharacterized protein</fullName>
    </submittedName>
</protein>
<dbReference type="Proteomes" id="UP000198406">
    <property type="component" value="Unassembled WGS sequence"/>
</dbReference>
<reference evidence="1 2" key="1">
    <citation type="journal article" date="2015" name="Plant Cell">
        <title>Oil accumulation by the oleaginous diatom Fistulifera solaris as revealed by the genome and transcriptome.</title>
        <authorList>
            <person name="Tanaka T."/>
            <person name="Maeda Y."/>
            <person name="Veluchamy A."/>
            <person name="Tanaka M."/>
            <person name="Abida H."/>
            <person name="Marechal E."/>
            <person name="Bowler C."/>
            <person name="Muto M."/>
            <person name="Sunaga Y."/>
            <person name="Tanaka M."/>
            <person name="Yoshino T."/>
            <person name="Taniguchi T."/>
            <person name="Fukuda Y."/>
            <person name="Nemoto M."/>
            <person name="Matsumoto M."/>
            <person name="Wong P.S."/>
            <person name="Aburatani S."/>
            <person name="Fujibuchi W."/>
        </authorList>
    </citation>
    <scope>NUCLEOTIDE SEQUENCE [LARGE SCALE GENOMIC DNA]</scope>
    <source>
        <strain evidence="1 2">JPCC DA0580</strain>
    </source>
</reference>
<dbReference type="EMBL" id="BDSP01000022">
    <property type="protein sequence ID" value="GAX10750.1"/>
    <property type="molecule type" value="Genomic_DNA"/>
</dbReference>
<evidence type="ECO:0000313" key="2">
    <source>
        <dbReference type="Proteomes" id="UP000198406"/>
    </source>
</evidence>
<dbReference type="AlphaFoldDB" id="A0A1Z5J9T1"/>
<dbReference type="InParanoid" id="A0A1Z5J9T1"/>
<sequence length="377" mass="42526">MKSVNRPHSVDTESLPWGRVVAFLRLQEMLSCRLVSTIVASRIDEELLPSDCTSWLRKEFRDRNLFLIPGNVDRKWMDASHDDADVFLNYFKSSNKQSPLDSLVRCLRVCKSIPKEAAVVFSGKFGRHILPLPIDDVRHVPCGRGKQNCETCRFKIPRKPRSSTQKESKLDSVLQIAVSPREILVLDEYFVKCAPNLPRDLICPLCRVTERRTLLLTEMSYPVPQEAAQGALKNMLTYTPSLEPQRKRARTDHPPCFPPLVPELLIPGHTAPSVDGDDSDEESVQHEDFKHALAIHCTNCREFGVFAPAGLCRGMVASRVDCLGKTRIDCSGGILCRTQCFYPSCMHAASCRDCGAQSDTRCCPDCFRHEEALRWHA</sequence>
<accession>A0A1Z5J9T1</accession>
<name>A0A1Z5J9T1_FISSO</name>